<gene>
    <name evidence="10" type="ORF">BGZ70_005036</name>
</gene>
<proteinExistence type="predicted"/>
<dbReference type="AlphaFoldDB" id="A0A9P6J986"/>
<dbReference type="PANTHER" id="PTHR24394:SF20">
    <property type="entry name" value="ZINC FINGER AND BTB DOMAIN-CONTAINING PROTEIN 42"/>
    <property type="match status" value="1"/>
</dbReference>
<dbReference type="SMART" id="SM00355">
    <property type="entry name" value="ZnF_C2H2"/>
    <property type="match status" value="3"/>
</dbReference>
<sequence>MTCQHNTSYDTVVSSKGHSHSLPQMIQNISLQNSPVTAVENQDYPSHNPSQPRDHILPAPELLSMMAAERGDMAPALYHTSYPTGISLQSNTLRDSLALHEGDFLTHSHTSHVDHSLARLRQSFQPMSTFQDYAASQGLTLLDEIADRTIDSTINGASAYSVAPGGAQALQPTLRKAHSLEELTSTGSPMSSYSRADPMNPCGGYHYASSSSSYAFSGSSLMPDSLSLQAHDDCGYLSSSAPSIPMSAYPGVFGLGGSAHAMASSAMYSSSFSKRILSPGISPSPSCHSPALSHYSPTLDMKRISLDQLSPSDSNDSDCHHHSILGNGDPKKRRRRMKNTKKDGEEDEDEEEDEEAEEEGQPLAQEKRIFVCKLNNCNRKFSRHYNLKSHKFTHGDQRPHACLHCPKTFARVHDRDRHMNSHMTEKPHVCIVCQSRFGRQDAVIRHLKLSNETNPCSWMLKQKGITFREAAAGRVPREQLGEETEIRQRLETLEEEARKIKATKTLESMNYSSGANTAAAAAGSWGGDVK</sequence>
<keyword evidence="11" id="KW-1185">Reference proteome</keyword>
<dbReference type="PROSITE" id="PS50157">
    <property type="entry name" value="ZINC_FINGER_C2H2_2"/>
    <property type="match status" value="2"/>
</dbReference>
<dbReference type="PANTHER" id="PTHR24394">
    <property type="entry name" value="ZINC FINGER PROTEIN"/>
    <property type="match status" value="1"/>
</dbReference>
<accession>A0A9P6J986</accession>
<organism evidence="10 11">
    <name type="scientific">Mortierella alpina</name>
    <name type="common">Oleaginous fungus</name>
    <name type="synonym">Mortierella renispora</name>
    <dbReference type="NCBI Taxonomy" id="64518"/>
    <lineage>
        <taxon>Eukaryota</taxon>
        <taxon>Fungi</taxon>
        <taxon>Fungi incertae sedis</taxon>
        <taxon>Mucoromycota</taxon>
        <taxon>Mortierellomycotina</taxon>
        <taxon>Mortierellomycetes</taxon>
        <taxon>Mortierellales</taxon>
        <taxon>Mortierellaceae</taxon>
        <taxon>Mortierella</taxon>
    </lineage>
</organism>
<dbReference type="SUPFAM" id="SSF57667">
    <property type="entry name" value="beta-beta-alpha zinc fingers"/>
    <property type="match status" value="2"/>
</dbReference>
<evidence type="ECO:0000313" key="10">
    <source>
        <dbReference type="EMBL" id="KAF9965323.1"/>
    </source>
</evidence>
<evidence type="ECO:0000256" key="1">
    <source>
        <dbReference type="ARBA" id="ARBA00004123"/>
    </source>
</evidence>
<evidence type="ECO:0000256" key="2">
    <source>
        <dbReference type="ARBA" id="ARBA00022723"/>
    </source>
</evidence>
<evidence type="ECO:0000259" key="9">
    <source>
        <dbReference type="PROSITE" id="PS50157"/>
    </source>
</evidence>
<feature type="domain" description="C2H2-type" evidence="9">
    <location>
        <begin position="370"/>
        <end position="399"/>
    </location>
</feature>
<keyword evidence="5" id="KW-0862">Zinc</keyword>
<protein>
    <recommendedName>
        <fullName evidence="9">C2H2-type domain-containing protein</fullName>
    </recommendedName>
</protein>
<keyword evidence="4 7" id="KW-0863">Zinc-finger</keyword>
<evidence type="ECO:0000256" key="4">
    <source>
        <dbReference type="ARBA" id="ARBA00022771"/>
    </source>
</evidence>
<evidence type="ECO:0000256" key="8">
    <source>
        <dbReference type="SAM" id="MobiDB-lite"/>
    </source>
</evidence>
<evidence type="ECO:0000256" key="5">
    <source>
        <dbReference type="ARBA" id="ARBA00022833"/>
    </source>
</evidence>
<comment type="caution">
    <text evidence="10">The sequence shown here is derived from an EMBL/GenBank/DDBJ whole genome shotgun (WGS) entry which is preliminary data.</text>
</comment>
<dbReference type="GO" id="GO:0000981">
    <property type="term" value="F:DNA-binding transcription factor activity, RNA polymerase II-specific"/>
    <property type="evidence" value="ECO:0007669"/>
    <property type="project" value="TreeGrafter"/>
</dbReference>
<feature type="region of interest" description="Disordered" evidence="8">
    <location>
        <begin position="308"/>
        <end position="362"/>
    </location>
</feature>
<keyword evidence="2" id="KW-0479">Metal-binding</keyword>
<feature type="compositionally biased region" description="Acidic residues" evidence="8">
    <location>
        <begin position="345"/>
        <end position="360"/>
    </location>
</feature>
<evidence type="ECO:0000256" key="7">
    <source>
        <dbReference type="PROSITE-ProRule" id="PRU00042"/>
    </source>
</evidence>
<reference evidence="10" key="1">
    <citation type="journal article" date="2020" name="Fungal Divers.">
        <title>Resolving the Mortierellaceae phylogeny through synthesis of multi-gene phylogenetics and phylogenomics.</title>
        <authorList>
            <person name="Vandepol N."/>
            <person name="Liber J."/>
            <person name="Desiro A."/>
            <person name="Na H."/>
            <person name="Kennedy M."/>
            <person name="Barry K."/>
            <person name="Grigoriev I.V."/>
            <person name="Miller A.N."/>
            <person name="O'Donnell K."/>
            <person name="Stajich J.E."/>
            <person name="Bonito G."/>
        </authorList>
    </citation>
    <scope>NUCLEOTIDE SEQUENCE</scope>
    <source>
        <strain evidence="10">CK1249</strain>
    </source>
</reference>
<comment type="subcellular location">
    <subcellularLocation>
        <location evidence="1">Nucleus</location>
    </subcellularLocation>
</comment>
<dbReference type="Proteomes" id="UP000738359">
    <property type="component" value="Unassembled WGS sequence"/>
</dbReference>
<dbReference type="GO" id="GO:0008270">
    <property type="term" value="F:zinc ion binding"/>
    <property type="evidence" value="ECO:0007669"/>
    <property type="project" value="UniProtKB-KW"/>
</dbReference>
<dbReference type="OrthoDB" id="8922241at2759"/>
<dbReference type="InterPro" id="IPR013087">
    <property type="entry name" value="Znf_C2H2_type"/>
</dbReference>
<dbReference type="Gene3D" id="3.30.160.60">
    <property type="entry name" value="Classic Zinc Finger"/>
    <property type="match status" value="2"/>
</dbReference>
<dbReference type="InterPro" id="IPR036236">
    <property type="entry name" value="Znf_C2H2_sf"/>
</dbReference>
<evidence type="ECO:0000313" key="11">
    <source>
        <dbReference type="Proteomes" id="UP000738359"/>
    </source>
</evidence>
<name>A0A9P6J986_MORAP</name>
<keyword evidence="3" id="KW-0677">Repeat</keyword>
<evidence type="ECO:0000256" key="3">
    <source>
        <dbReference type="ARBA" id="ARBA00022737"/>
    </source>
</evidence>
<feature type="domain" description="C2H2-type" evidence="9">
    <location>
        <begin position="400"/>
        <end position="427"/>
    </location>
</feature>
<keyword evidence="6" id="KW-0539">Nucleus</keyword>
<evidence type="ECO:0000256" key="6">
    <source>
        <dbReference type="ARBA" id="ARBA00023242"/>
    </source>
</evidence>
<dbReference type="GO" id="GO:0005634">
    <property type="term" value="C:nucleus"/>
    <property type="evidence" value="ECO:0007669"/>
    <property type="project" value="UniProtKB-SubCell"/>
</dbReference>
<dbReference type="PROSITE" id="PS00028">
    <property type="entry name" value="ZINC_FINGER_C2H2_1"/>
    <property type="match status" value="2"/>
</dbReference>
<dbReference type="EMBL" id="JAAAHY010000265">
    <property type="protein sequence ID" value="KAF9965323.1"/>
    <property type="molecule type" value="Genomic_DNA"/>
</dbReference>